<dbReference type="EMBL" id="AGBW02002134">
    <property type="protein sequence ID" value="OWR55666.1"/>
    <property type="molecule type" value="Genomic_DNA"/>
</dbReference>
<dbReference type="AlphaFoldDB" id="A0A212FPJ6"/>
<evidence type="ECO:0000313" key="3">
    <source>
        <dbReference type="Proteomes" id="UP000007151"/>
    </source>
</evidence>
<evidence type="ECO:0008006" key="4">
    <source>
        <dbReference type="Google" id="ProtNLM"/>
    </source>
</evidence>
<evidence type="ECO:0000256" key="1">
    <source>
        <dbReference type="SAM" id="SignalP"/>
    </source>
</evidence>
<organism evidence="2 3">
    <name type="scientific">Danaus plexippus plexippus</name>
    <dbReference type="NCBI Taxonomy" id="278856"/>
    <lineage>
        <taxon>Eukaryota</taxon>
        <taxon>Metazoa</taxon>
        <taxon>Ecdysozoa</taxon>
        <taxon>Arthropoda</taxon>
        <taxon>Hexapoda</taxon>
        <taxon>Insecta</taxon>
        <taxon>Pterygota</taxon>
        <taxon>Neoptera</taxon>
        <taxon>Endopterygota</taxon>
        <taxon>Lepidoptera</taxon>
        <taxon>Glossata</taxon>
        <taxon>Ditrysia</taxon>
        <taxon>Papilionoidea</taxon>
        <taxon>Nymphalidae</taxon>
        <taxon>Danainae</taxon>
        <taxon>Danaini</taxon>
        <taxon>Danaina</taxon>
        <taxon>Danaus</taxon>
        <taxon>Danaus</taxon>
    </lineage>
</organism>
<feature type="chain" id="PRO_5012329508" description="Seminal fluid protein" evidence="1">
    <location>
        <begin position="26"/>
        <end position="38"/>
    </location>
</feature>
<proteinExistence type="predicted"/>
<gene>
    <name evidence="2" type="ORF">KGM_214970</name>
</gene>
<dbReference type="KEGG" id="dpl:KGM_214970"/>
<dbReference type="InParanoid" id="A0A212FPJ6"/>
<comment type="caution">
    <text evidence="2">The sequence shown here is derived from an EMBL/GenBank/DDBJ whole genome shotgun (WGS) entry which is preliminary data.</text>
</comment>
<keyword evidence="3" id="KW-1185">Reference proteome</keyword>
<keyword evidence="1" id="KW-0732">Signal</keyword>
<protein>
    <recommendedName>
        <fullName evidence="4">Seminal fluid protein</fullName>
    </recommendedName>
</protein>
<reference evidence="2 3" key="1">
    <citation type="journal article" date="2011" name="Cell">
        <title>The monarch butterfly genome yields insights into long-distance migration.</title>
        <authorList>
            <person name="Zhan S."/>
            <person name="Merlin C."/>
            <person name="Boore J.L."/>
            <person name="Reppert S.M."/>
        </authorList>
    </citation>
    <scope>NUCLEOTIDE SEQUENCE [LARGE SCALE GENOMIC DNA]</scope>
    <source>
        <strain evidence="2">F-2</strain>
    </source>
</reference>
<feature type="signal peptide" evidence="1">
    <location>
        <begin position="1"/>
        <end position="25"/>
    </location>
</feature>
<dbReference type="Proteomes" id="UP000007151">
    <property type="component" value="Unassembled WGS sequence"/>
</dbReference>
<evidence type="ECO:0000313" key="2">
    <source>
        <dbReference type="EMBL" id="OWR55666.1"/>
    </source>
</evidence>
<sequence length="38" mass="4248">MKGILVLLVILNVLLLLLGSGEARAKPRFCRKLVIQRC</sequence>
<accession>A0A212FPJ6</accession>
<name>A0A212FPJ6_DANPL</name>